<sequence length="209" mass="23655">MHLNKTNILETEKIKRINLINSISGIKPANLIGTASKDKNSNLAIFSSVIHLGSDPALLGFILRPKDEVPRHTYENILETEHYTINQVNKSISKQAHYTAAKFDRGVSEFEQCKLTEEYCYGFHAPFVKESLLKIGMKYLESIPIKRNGTTLVIGEIQHLIIADQAINDEGYIDYQMLNSSGIVGLNSYYTLNKSEDYPYPRPSELPDF</sequence>
<comment type="cofactor">
    <cofactor evidence="1">
        <name>FMN</name>
        <dbReference type="ChEBI" id="CHEBI:58210"/>
    </cofactor>
</comment>
<protein>
    <recommendedName>
        <fullName evidence="5">Flavin reductase like domain-containing protein</fullName>
    </recommendedName>
</protein>
<comment type="similarity">
    <text evidence="4">Belongs to the flavoredoxin family.</text>
</comment>
<keyword evidence="7" id="KW-1185">Reference proteome</keyword>
<dbReference type="eggNOG" id="COG1853">
    <property type="taxonomic scope" value="Bacteria"/>
</dbReference>
<reference evidence="6 7" key="1">
    <citation type="submission" date="2014-04" db="EMBL/GenBank/DDBJ databases">
        <title>Characterization and application of a salt tolerant electro-active bacterium.</title>
        <authorList>
            <person name="Yang L."/>
            <person name="Wei S."/>
            <person name="Tay Q.X.M."/>
        </authorList>
    </citation>
    <scope>NUCLEOTIDE SEQUENCE [LARGE SCALE GENOMIC DNA]</scope>
    <source>
        <strain evidence="6 7">LY1</strain>
    </source>
</reference>
<keyword evidence="2" id="KW-0285">Flavoprotein</keyword>
<evidence type="ECO:0000313" key="7">
    <source>
        <dbReference type="Proteomes" id="UP000027821"/>
    </source>
</evidence>
<dbReference type="SUPFAM" id="SSF50475">
    <property type="entry name" value="FMN-binding split barrel"/>
    <property type="match status" value="1"/>
</dbReference>
<dbReference type="PANTHER" id="PTHR33798">
    <property type="entry name" value="FLAVOPROTEIN OXYGENASE"/>
    <property type="match status" value="1"/>
</dbReference>
<evidence type="ECO:0000259" key="5">
    <source>
        <dbReference type="Pfam" id="PF01613"/>
    </source>
</evidence>
<dbReference type="PANTHER" id="PTHR33798:SF5">
    <property type="entry name" value="FLAVIN REDUCTASE LIKE DOMAIN-CONTAINING PROTEIN"/>
    <property type="match status" value="1"/>
</dbReference>
<evidence type="ECO:0000256" key="4">
    <source>
        <dbReference type="ARBA" id="ARBA00038054"/>
    </source>
</evidence>
<dbReference type="GO" id="GO:0016646">
    <property type="term" value="F:oxidoreductase activity, acting on the CH-NH group of donors, NAD or NADP as acceptor"/>
    <property type="evidence" value="ECO:0007669"/>
    <property type="project" value="UniProtKB-ARBA"/>
</dbReference>
<gene>
    <name evidence="6" type="ORF">EL17_15375</name>
</gene>
<keyword evidence="3" id="KW-0288">FMN</keyword>
<dbReference type="GO" id="GO:0010181">
    <property type="term" value="F:FMN binding"/>
    <property type="evidence" value="ECO:0007669"/>
    <property type="project" value="InterPro"/>
</dbReference>
<evidence type="ECO:0000313" key="6">
    <source>
        <dbReference type="EMBL" id="KEO72992.1"/>
    </source>
</evidence>
<name>A0A074LGS9_9BACT</name>
<dbReference type="Proteomes" id="UP000027821">
    <property type="component" value="Unassembled WGS sequence"/>
</dbReference>
<evidence type="ECO:0000256" key="1">
    <source>
        <dbReference type="ARBA" id="ARBA00001917"/>
    </source>
</evidence>
<dbReference type="Gene3D" id="2.30.110.10">
    <property type="entry name" value="Electron Transport, Fmn-binding Protein, Chain A"/>
    <property type="match status" value="1"/>
</dbReference>
<dbReference type="RefSeq" id="WP_035076164.1">
    <property type="nucleotide sequence ID" value="NZ_JMIH01000023.1"/>
</dbReference>
<dbReference type="Pfam" id="PF01613">
    <property type="entry name" value="Flavin_Reduct"/>
    <property type="match status" value="1"/>
</dbReference>
<dbReference type="STRING" id="1048983.EL17_15375"/>
<accession>A0A074LGS9</accession>
<organism evidence="6 7">
    <name type="scientific">Anditalea andensis</name>
    <dbReference type="NCBI Taxonomy" id="1048983"/>
    <lineage>
        <taxon>Bacteria</taxon>
        <taxon>Pseudomonadati</taxon>
        <taxon>Bacteroidota</taxon>
        <taxon>Cytophagia</taxon>
        <taxon>Cytophagales</taxon>
        <taxon>Cytophagaceae</taxon>
        <taxon>Anditalea</taxon>
    </lineage>
</organism>
<dbReference type="InterPro" id="IPR012349">
    <property type="entry name" value="Split_barrel_FMN-bd"/>
</dbReference>
<comment type="caution">
    <text evidence="6">The sequence shown here is derived from an EMBL/GenBank/DDBJ whole genome shotgun (WGS) entry which is preliminary data.</text>
</comment>
<feature type="domain" description="Flavin reductase like" evidence="5">
    <location>
        <begin position="31"/>
        <end position="166"/>
    </location>
</feature>
<dbReference type="OrthoDB" id="5293996at2"/>
<proteinExistence type="inferred from homology"/>
<dbReference type="InterPro" id="IPR002563">
    <property type="entry name" value="Flavin_Rdtase-like_dom"/>
</dbReference>
<dbReference type="EMBL" id="JMIH01000023">
    <property type="protein sequence ID" value="KEO72992.1"/>
    <property type="molecule type" value="Genomic_DNA"/>
</dbReference>
<evidence type="ECO:0000256" key="2">
    <source>
        <dbReference type="ARBA" id="ARBA00022630"/>
    </source>
</evidence>
<dbReference type="AlphaFoldDB" id="A0A074LGS9"/>
<evidence type="ECO:0000256" key="3">
    <source>
        <dbReference type="ARBA" id="ARBA00022643"/>
    </source>
</evidence>